<feature type="domain" description="ERAP1-like C-terminal" evidence="2">
    <location>
        <begin position="4"/>
        <end position="186"/>
    </location>
</feature>
<dbReference type="PANTHER" id="PTHR11533:SF294">
    <property type="entry name" value="THYROTROPIN-RELEASING HORMONE-DEGRADING ECTOENZYME"/>
    <property type="match status" value="1"/>
</dbReference>
<dbReference type="PANTHER" id="PTHR11533">
    <property type="entry name" value="PROTEASE M1 ZINC METALLOPROTEASE"/>
    <property type="match status" value="1"/>
</dbReference>
<sequence length="209" mass="23592">MRSHEAGTACSNGIPECLTAAVQQFSDWMKNPGNNRIDPGLKYTVFCAAIKQGGQREWDFAYNQYKTSQVASERAKLLGALSGRFLEFLEFAVSDGEVRKQDGTSVISSVGRNVIGRPIAWNFVCSRWNYIMKEYSEGQWNAGGFIKSISGAFNNDYQLQQLLDFGKVHRSDLGRAVRSYEQDVKAMQANIQWMQKNLNIVIDWLNQNA</sequence>
<dbReference type="GO" id="GO:0043171">
    <property type="term" value="P:peptide catabolic process"/>
    <property type="evidence" value="ECO:0007669"/>
    <property type="project" value="TreeGrafter"/>
</dbReference>
<dbReference type="GO" id="GO:0005615">
    <property type="term" value="C:extracellular space"/>
    <property type="evidence" value="ECO:0007669"/>
    <property type="project" value="TreeGrafter"/>
</dbReference>
<dbReference type="GO" id="GO:0006508">
    <property type="term" value="P:proteolysis"/>
    <property type="evidence" value="ECO:0007669"/>
    <property type="project" value="TreeGrafter"/>
</dbReference>
<accession>A0A8W8MFQ5</accession>
<dbReference type="GO" id="GO:0070006">
    <property type="term" value="F:metalloaminopeptidase activity"/>
    <property type="evidence" value="ECO:0007669"/>
    <property type="project" value="TreeGrafter"/>
</dbReference>
<dbReference type="AlphaFoldDB" id="A0A8W8MFQ5"/>
<name>A0A8W8MFQ5_MAGGI</name>
<dbReference type="GO" id="GO:0005737">
    <property type="term" value="C:cytoplasm"/>
    <property type="evidence" value="ECO:0007669"/>
    <property type="project" value="TreeGrafter"/>
</dbReference>
<evidence type="ECO:0000313" key="4">
    <source>
        <dbReference type="Proteomes" id="UP000005408"/>
    </source>
</evidence>
<dbReference type="GO" id="GO:0016020">
    <property type="term" value="C:membrane"/>
    <property type="evidence" value="ECO:0007669"/>
    <property type="project" value="TreeGrafter"/>
</dbReference>
<dbReference type="GO" id="GO:0042277">
    <property type="term" value="F:peptide binding"/>
    <property type="evidence" value="ECO:0007669"/>
    <property type="project" value="TreeGrafter"/>
</dbReference>
<evidence type="ECO:0000259" key="2">
    <source>
        <dbReference type="Pfam" id="PF11838"/>
    </source>
</evidence>
<evidence type="ECO:0000256" key="1">
    <source>
        <dbReference type="ARBA" id="ARBA00010136"/>
    </source>
</evidence>
<dbReference type="InterPro" id="IPR050344">
    <property type="entry name" value="Peptidase_M1_aminopeptidases"/>
</dbReference>
<dbReference type="InterPro" id="IPR024571">
    <property type="entry name" value="ERAP1-like_C_dom"/>
</dbReference>
<keyword evidence="4" id="KW-1185">Reference proteome</keyword>
<reference evidence="3" key="1">
    <citation type="submission" date="2022-08" db="UniProtKB">
        <authorList>
            <consortium name="EnsemblMetazoa"/>
        </authorList>
    </citation>
    <scope>IDENTIFICATION</scope>
    <source>
        <strain evidence="3">05x7-T-G4-1.051#20</strain>
    </source>
</reference>
<protein>
    <recommendedName>
        <fullName evidence="2">ERAP1-like C-terminal domain-containing protein</fullName>
    </recommendedName>
</protein>
<dbReference type="GO" id="GO:0008270">
    <property type="term" value="F:zinc ion binding"/>
    <property type="evidence" value="ECO:0007669"/>
    <property type="project" value="TreeGrafter"/>
</dbReference>
<dbReference type="Proteomes" id="UP000005408">
    <property type="component" value="Unassembled WGS sequence"/>
</dbReference>
<organism evidence="3 4">
    <name type="scientific">Magallana gigas</name>
    <name type="common">Pacific oyster</name>
    <name type="synonym">Crassostrea gigas</name>
    <dbReference type="NCBI Taxonomy" id="29159"/>
    <lineage>
        <taxon>Eukaryota</taxon>
        <taxon>Metazoa</taxon>
        <taxon>Spiralia</taxon>
        <taxon>Lophotrochozoa</taxon>
        <taxon>Mollusca</taxon>
        <taxon>Bivalvia</taxon>
        <taxon>Autobranchia</taxon>
        <taxon>Pteriomorphia</taxon>
        <taxon>Ostreida</taxon>
        <taxon>Ostreoidea</taxon>
        <taxon>Ostreidae</taxon>
        <taxon>Magallana</taxon>
    </lineage>
</organism>
<dbReference type="Pfam" id="PF11838">
    <property type="entry name" value="ERAP1_C"/>
    <property type="match status" value="1"/>
</dbReference>
<evidence type="ECO:0000313" key="3">
    <source>
        <dbReference type="EnsemblMetazoa" id="G32740.1:cds"/>
    </source>
</evidence>
<dbReference type="EnsemblMetazoa" id="G32740.1">
    <property type="protein sequence ID" value="G32740.1:cds"/>
    <property type="gene ID" value="G32740"/>
</dbReference>
<comment type="similarity">
    <text evidence="1">Belongs to the peptidase M1 family.</text>
</comment>
<proteinExistence type="inferred from homology"/>
<dbReference type="Gene3D" id="1.25.50.20">
    <property type="match status" value="1"/>
</dbReference>